<sequence length="229" mass="25954">MQSNTACLPVALKQAQGPSHRCECLQTRLQTATRRPQCWRSACYPLHSPTTRRRCNPTTQRRGREVAKGQTRPARDRFDMCCRADAKPAKVNPETRSRSTRASNHCAIKQPTNRPRHDHQCTAHSATKCLQRATHLYSAQVINRMSRPFRTLRWQRPLGSGRAHGRVLDSAPSLRGFPQQGRRRSCRLLVPAISGCCSLPLRLRWLRGGMCVRSRPSLLLTGRCPLPYA</sequence>
<dbReference type="AlphaFoldDB" id="A0A1C3NLW2"/>
<evidence type="ECO:0000313" key="1">
    <source>
        <dbReference type="EMBL" id="SBV51304.1"/>
    </source>
</evidence>
<reference evidence="1 2" key="1">
    <citation type="submission" date="2016-06" db="EMBL/GenBank/DDBJ databases">
        <authorList>
            <person name="Kjaerup R.B."/>
            <person name="Dalgaard T.S."/>
            <person name="Juul-Madsen H.R."/>
        </authorList>
    </citation>
    <scope>NUCLEOTIDE SEQUENCE [LARGE SCALE GENOMIC DNA]</scope>
    <source>
        <strain evidence="1">LMG947</strain>
    </source>
</reference>
<name>A0A1C3NLW2_9XANT</name>
<dbReference type="Proteomes" id="UP000092503">
    <property type="component" value="Unassembled WGS sequence"/>
</dbReference>
<dbReference type="EMBL" id="FLTX01000033">
    <property type="protein sequence ID" value="SBV51304.1"/>
    <property type="molecule type" value="Genomic_DNA"/>
</dbReference>
<proteinExistence type="predicted"/>
<protein>
    <submittedName>
        <fullName evidence="1">Uncharacterized protein</fullName>
    </submittedName>
</protein>
<gene>
    <name evidence="1" type="ORF">XBLMG947_2092</name>
</gene>
<evidence type="ECO:0000313" key="2">
    <source>
        <dbReference type="Proteomes" id="UP000092503"/>
    </source>
</evidence>
<organism evidence="1 2">
    <name type="scientific">Xanthomonas bromi</name>
    <dbReference type="NCBI Taxonomy" id="56449"/>
    <lineage>
        <taxon>Bacteria</taxon>
        <taxon>Pseudomonadati</taxon>
        <taxon>Pseudomonadota</taxon>
        <taxon>Gammaproteobacteria</taxon>
        <taxon>Lysobacterales</taxon>
        <taxon>Lysobacteraceae</taxon>
        <taxon>Xanthomonas</taxon>
    </lineage>
</organism>
<accession>A0A1C3NLW2</accession>
<dbReference type="STRING" id="56449.XBLMG947_2092"/>